<evidence type="ECO:0000259" key="1">
    <source>
        <dbReference type="Pfam" id="PF01458"/>
    </source>
</evidence>
<accession>A0A9D1QF35</accession>
<evidence type="ECO:0000313" key="3">
    <source>
        <dbReference type="Proteomes" id="UP000823926"/>
    </source>
</evidence>
<dbReference type="InterPro" id="IPR055346">
    <property type="entry name" value="Fe-S_cluster_assembly_SufBD"/>
</dbReference>
<dbReference type="InterPro" id="IPR000825">
    <property type="entry name" value="SUF_FeS_clus_asmbl_SufBD_core"/>
</dbReference>
<dbReference type="NCBIfam" id="TIGR01981">
    <property type="entry name" value="sufD"/>
    <property type="match status" value="1"/>
</dbReference>
<dbReference type="Pfam" id="PF01458">
    <property type="entry name" value="SUFBD_core"/>
    <property type="match status" value="1"/>
</dbReference>
<proteinExistence type="predicted"/>
<evidence type="ECO:0000313" key="2">
    <source>
        <dbReference type="EMBL" id="HIW11424.1"/>
    </source>
</evidence>
<protein>
    <submittedName>
        <fullName evidence="2">Fe-S cluster assembly protein SufD</fullName>
    </submittedName>
</protein>
<dbReference type="EMBL" id="DXHL01000036">
    <property type="protein sequence ID" value="HIW11424.1"/>
    <property type="molecule type" value="Genomic_DNA"/>
</dbReference>
<reference evidence="2" key="1">
    <citation type="journal article" date="2021" name="PeerJ">
        <title>Extensive microbial diversity within the chicken gut microbiome revealed by metagenomics and culture.</title>
        <authorList>
            <person name="Gilroy R."/>
            <person name="Ravi A."/>
            <person name="Getino M."/>
            <person name="Pursley I."/>
            <person name="Horton D.L."/>
            <person name="Alikhan N.F."/>
            <person name="Baker D."/>
            <person name="Gharbi K."/>
            <person name="Hall N."/>
            <person name="Watson M."/>
            <person name="Adriaenssens E.M."/>
            <person name="Foster-Nyarko E."/>
            <person name="Jarju S."/>
            <person name="Secka A."/>
            <person name="Antonio M."/>
            <person name="Oren A."/>
            <person name="Chaudhuri R.R."/>
            <person name="La Ragione R."/>
            <person name="Hildebrand F."/>
            <person name="Pallen M.J."/>
        </authorList>
    </citation>
    <scope>NUCLEOTIDE SEQUENCE</scope>
    <source>
        <strain evidence="2">ChiBcec15-1070</strain>
    </source>
</reference>
<organism evidence="2 3">
    <name type="scientific">Candidatus Rikenella faecigallinarum</name>
    <dbReference type="NCBI Taxonomy" id="2838745"/>
    <lineage>
        <taxon>Bacteria</taxon>
        <taxon>Pseudomonadati</taxon>
        <taxon>Bacteroidota</taxon>
        <taxon>Bacteroidia</taxon>
        <taxon>Bacteroidales</taxon>
        <taxon>Rikenellaceae</taxon>
        <taxon>Rikenella</taxon>
    </lineage>
</organism>
<dbReference type="SUPFAM" id="SSF101960">
    <property type="entry name" value="Stabilizer of iron transporter SufD"/>
    <property type="match status" value="1"/>
</dbReference>
<dbReference type="AlphaFoldDB" id="A0A9D1QF35"/>
<dbReference type="PANTHER" id="PTHR43575:SF1">
    <property type="entry name" value="PROTEIN ABCI7, CHLOROPLASTIC"/>
    <property type="match status" value="1"/>
</dbReference>
<sequence length="370" mass="41203">MERIVKERYRYTPLGTLRERLGGDAGTFHSALAELDIEASNCLCRKNAVAAADLTAALQTQTEILAGDPLVADNLATEDRLTQGLQIEIPDNYRAEGVLYVHVRYPEQGAQHGTKYVQRFTIRAGRNAQVRIALYHHPVPATEAALQTVINSLTLIDAADGAQVELIEVAESRATYLSSSVCRQHNDSNVKVTTIDLDNAYLRRNQFIALEQQGAECTLEGIYITDGEQHCDNYIRMHHAVPHCTSHQFFKGVAEGASHAAFTGHVYVAPGAQQTVALQENHNIVLTDQARIDTRPQLEIYADDVKCNHGATIGRLDPEAIYYMRQRGISIEAAKRLQIEGFIDEIIDRSHIDELSHLLREKVSKRLQNS</sequence>
<gene>
    <name evidence="2" type="primary">sufD</name>
    <name evidence="2" type="ORF">H9888_08020</name>
</gene>
<dbReference type="InterPro" id="IPR011542">
    <property type="entry name" value="SUF_FeS_clus_asmbl_SufD"/>
</dbReference>
<dbReference type="GO" id="GO:0016226">
    <property type="term" value="P:iron-sulfur cluster assembly"/>
    <property type="evidence" value="ECO:0007669"/>
    <property type="project" value="InterPro"/>
</dbReference>
<reference evidence="2" key="2">
    <citation type="submission" date="2021-04" db="EMBL/GenBank/DDBJ databases">
        <authorList>
            <person name="Gilroy R."/>
        </authorList>
    </citation>
    <scope>NUCLEOTIDE SEQUENCE</scope>
    <source>
        <strain evidence="2">ChiBcec15-1070</strain>
    </source>
</reference>
<feature type="domain" description="SUF system FeS cluster assembly SufBD core" evidence="1">
    <location>
        <begin position="114"/>
        <end position="342"/>
    </location>
</feature>
<dbReference type="InterPro" id="IPR037284">
    <property type="entry name" value="SUF_FeS_clus_asmbl_SufBD_sf"/>
</dbReference>
<comment type="caution">
    <text evidence="2">The sequence shown here is derived from an EMBL/GenBank/DDBJ whole genome shotgun (WGS) entry which is preliminary data.</text>
</comment>
<dbReference type="Proteomes" id="UP000823926">
    <property type="component" value="Unassembled WGS sequence"/>
</dbReference>
<dbReference type="PANTHER" id="PTHR43575">
    <property type="entry name" value="PROTEIN ABCI7, CHLOROPLASTIC"/>
    <property type="match status" value="1"/>
</dbReference>
<name>A0A9D1QF35_9BACT</name>